<dbReference type="Pfam" id="PF12897">
    <property type="entry name" value="Asp_aminotransf"/>
    <property type="match status" value="1"/>
</dbReference>
<accession>A0A498CRG3</accession>
<keyword evidence="1" id="KW-0032">Aminotransferase</keyword>
<keyword evidence="2" id="KW-1185">Reference proteome</keyword>
<dbReference type="Gene3D" id="3.90.1150.10">
    <property type="entry name" value="Aspartate Aminotransferase, domain 1"/>
    <property type="match status" value="1"/>
</dbReference>
<evidence type="ECO:0000313" key="2">
    <source>
        <dbReference type="Proteomes" id="UP000276301"/>
    </source>
</evidence>
<dbReference type="CDD" id="cd00609">
    <property type="entry name" value="AAT_like"/>
    <property type="match status" value="1"/>
</dbReference>
<dbReference type="InterPro" id="IPR015422">
    <property type="entry name" value="PyrdxlP-dep_Trfase_small"/>
</dbReference>
<dbReference type="Gene3D" id="3.40.640.10">
    <property type="entry name" value="Type I PLP-dependent aspartate aminotransferase-like (Major domain)"/>
    <property type="match status" value="1"/>
</dbReference>
<evidence type="ECO:0000313" key="1">
    <source>
        <dbReference type="EMBL" id="RLL14776.1"/>
    </source>
</evidence>
<name>A0A498CRG3_9FIRM</name>
<dbReference type="InterPro" id="IPR015424">
    <property type="entry name" value="PyrdxlP-dep_Trfase"/>
</dbReference>
<sequence length="428" mass="47484">MSGYAELSREELEALHGELLGRYEAFKAKGLRLDMSRGKPAADQFDLVSGLLDTVTSQSSTRAEDGADCRNYGDFDGIPECKKIFCDMLGVAPEELFVCGNSSLSVMYDAIGKMMLLGVRPGAKPWRYLDKVKFLCPAPGYDRHFAITELYGIEMIPIEMTPDGPDMDTVERLVGSDPSIKGIWCVPKYSNPQGITYSDETVRRFARMKTAADDFMIMWDNAYAVHDLYPDRRDTLLNILDECKKAGDPDRVMIFASTSKISYAGAGIAVFACSEAVMKRMKELLSFQTIGFDKLNMLRHARYFEDLDGVMRHMDKQAELLRPKFAAVLDAFDRELAGKGIAEWLAPNGGYFISLDVMDGCAGRVVRLCKEAGVVLTGAGATYPYKKDPRDRNIRVAPTYPTVPELEQAVELLCISVQLAAVEKLLAA</sequence>
<dbReference type="PANTHER" id="PTHR43799">
    <property type="entry name" value="AMINOTRANSFERASE, PUTATIVE-RELATED"/>
    <property type="match status" value="1"/>
</dbReference>
<dbReference type="PANTHER" id="PTHR43799:SF1">
    <property type="entry name" value="ASPARTATE AMINOTRANSFERASE"/>
    <property type="match status" value="1"/>
</dbReference>
<dbReference type="Proteomes" id="UP000276301">
    <property type="component" value="Unassembled WGS sequence"/>
</dbReference>
<protein>
    <submittedName>
        <fullName evidence="1">Aminotransferase class I/II-fold pyridoxal phosphate-dependent enzyme</fullName>
    </submittedName>
</protein>
<dbReference type="AlphaFoldDB" id="A0A498CRG3"/>
<gene>
    <name evidence="1" type="ORF">D4A47_02000</name>
</gene>
<dbReference type="RefSeq" id="WP_121585907.1">
    <property type="nucleotide sequence ID" value="NZ_RCHT01000001.1"/>
</dbReference>
<reference evidence="1 2" key="1">
    <citation type="submission" date="2018-10" db="EMBL/GenBank/DDBJ databases">
        <title>Anaerotruncus faecis sp. nov., isolated from human feces.</title>
        <authorList>
            <person name="Wang Y.-J."/>
        </authorList>
    </citation>
    <scope>NUCLEOTIDE SEQUENCE [LARGE SCALE GENOMIC DNA]</scope>
    <source>
        <strain evidence="1 2">22A2-44</strain>
    </source>
</reference>
<keyword evidence="1" id="KW-0808">Transferase</keyword>
<dbReference type="InterPro" id="IPR015421">
    <property type="entry name" value="PyrdxlP-dep_Trfase_major"/>
</dbReference>
<organism evidence="1 2">
    <name type="scientific">Anaerotruncus massiliensis</name>
    <name type="common">ex Liu et al. 2021</name>
    <dbReference type="NCBI Taxonomy" id="2321404"/>
    <lineage>
        <taxon>Bacteria</taxon>
        <taxon>Bacillati</taxon>
        <taxon>Bacillota</taxon>
        <taxon>Clostridia</taxon>
        <taxon>Eubacteriales</taxon>
        <taxon>Oscillospiraceae</taxon>
        <taxon>Anaerotruncus</taxon>
    </lineage>
</organism>
<proteinExistence type="predicted"/>
<dbReference type="GO" id="GO:0004069">
    <property type="term" value="F:L-aspartate:2-oxoglutarate aminotransferase activity"/>
    <property type="evidence" value="ECO:0007669"/>
    <property type="project" value="InterPro"/>
</dbReference>
<dbReference type="SUPFAM" id="SSF53383">
    <property type="entry name" value="PLP-dependent transferases"/>
    <property type="match status" value="1"/>
</dbReference>
<comment type="caution">
    <text evidence="1">The sequence shown here is derived from an EMBL/GenBank/DDBJ whole genome shotgun (WGS) entry which is preliminary data.</text>
</comment>
<dbReference type="InterPro" id="IPR024551">
    <property type="entry name" value="AspAT_Ic"/>
</dbReference>
<dbReference type="EMBL" id="RCHT01000001">
    <property type="protein sequence ID" value="RLL14776.1"/>
    <property type="molecule type" value="Genomic_DNA"/>
</dbReference>